<dbReference type="EMBL" id="PYDT01000008">
    <property type="protein sequence ID" value="THU53147.1"/>
    <property type="molecule type" value="Genomic_DNA"/>
</dbReference>
<evidence type="ECO:0000313" key="2">
    <source>
        <dbReference type="EMBL" id="THU53147.1"/>
    </source>
</evidence>
<accession>A0A4S8IWA9</accession>
<dbReference type="AlphaFoldDB" id="A0A4S8IWA9"/>
<name>A0A4S8IWA9_MUSBA</name>
<organism evidence="2 3">
    <name type="scientific">Musa balbisiana</name>
    <name type="common">Banana</name>
    <dbReference type="NCBI Taxonomy" id="52838"/>
    <lineage>
        <taxon>Eukaryota</taxon>
        <taxon>Viridiplantae</taxon>
        <taxon>Streptophyta</taxon>
        <taxon>Embryophyta</taxon>
        <taxon>Tracheophyta</taxon>
        <taxon>Spermatophyta</taxon>
        <taxon>Magnoliopsida</taxon>
        <taxon>Liliopsida</taxon>
        <taxon>Zingiberales</taxon>
        <taxon>Musaceae</taxon>
        <taxon>Musa</taxon>
    </lineage>
</organism>
<evidence type="ECO:0000313" key="3">
    <source>
        <dbReference type="Proteomes" id="UP000317650"/>
    </source>
</evidence>
<keyword evidence="3" id="KW-1185">Reference proteome</keyword>
<gene>
    <name evidence="2" type="ORF">C4D60_Mb10t11340</name>
</gene>
<protein>
    <submittedName>
        <fullName evidence="2">Uncharacterized protein</fullName>
    </submittedName>
</protein>
<feature type="region of interest" description="Disordered" evidence="1">
    <location>
        <begin position="28"/>
        <end position="62"/>
    </location>
</feature>
<proteinExistence type="predicted"/>
<evidence type="ECO:0000256" key="1">
    <source>
        <dbReference type="SAM" id="MobiDB-lite"/>
    </source>
</evidence>
<feature type="compositionally biased region" description="Polar residues" evidence="1">
    <location>
        <begin position="37"/>
        <end position="62"/>
    </location>
</feature>
<dbReference type="Proteomes" id="UP000317650">
    <property type="component" value="Chromosome 10"/>
</dbReference>
<comment type="caution">
    <text evidence="2">The sequence shown here is derived from an EMBL/GenBank/DDBJ whole genome shotgun (WGS) entry which is preliminary data.</text>
</comment>
<reference evidence="2 3" key="1">
    <citation type="journal article" date="2019" name="Nat. Plants">
        <title>Genome sequencing of Musa balbisiana reveals subgenome evolution and function divergence in polyploid bananas.</title>
        <authorList>
            <person name="Yao X."/>
        </authorList>
    </citation>
    <scope>NUCLEOTIDE SEQUENCE [LARGE SCALE GENOMIC DNA]</scope>
    <source>
        <strain evidence="3">cv. DH-PKW</strain>
        <tissue evidence="2">Leaves</tissue>
    </source>
</reference>
<sequence>MERFNLFHQSLDSKASVNIARVQCSTSSTCDGGGGSAMSSIANNSMLSPSQTPLDPKQTNTR</sequence>